<dbReference type="InterPro" id="IPR008181">
    <property type="entry name" value="dUTPase"/>
</dbReference>
<accession>A0A6C0L9Y9</accession>
<organism evidence="7">
    <name type="scientific">viral metagenome</name>
    <dbReference type="NCBI Taxonomy" id="1070528"/>
    <lineage>
        <taxon>unclassified sequences</taxon>
        <taxon>metagenomes</taxon>
        <taxon>organismal metagenomes</taxon>
    </lineage>
</organism>
<dbReference type="InterPro" id="IPR029054">
    <property type="entry name" value="dUTPase-like"/>
</dbReference>
<name>A0A6C0L9Y9_9ZZZZ</name>
<dbReference type="SUPFAM" id="SSF51283">
    <property type="entry name" value="dUTPase-like"/>
    <property type="match status" value="1"/>
</dbReference>
<evidence type="ECO:0000256" key="1">
    <source>
        <dbReference type="ARBA" id="ARBA00006581"/>
    </source>
</evidence>
<reference evidence="7" key="1">
    <citation type="journal article" date="2020" name="Nature">
        <title>Giant virus diversity and host interactions through global metagenomics.</title>
        <authorList>
            <person name="Schulz F."/>
            <person name="Roux S."/>
            <person name="Paez-Espino D."/>
            <person name="Jungbluth S."/>
            <person name="Walsh D.A."/>
            <person name="Denef V.J."/>
            <person name="McMahon K.D."/>
            <person name="Konstantinidis K.T."/>
            <person name="Eloe-Fadrosh E.A."/>
            <person name="Kyrpides N.C."/>
            <person name="Woyke T."/>
        </authorList>
    </citation>
    <scope>NUCLEOTIDE SEQUENCE</scope>
    <source>
        <strain evidence="7">GVMAG-M-3300027763-16</strain>
    </source>
</reference>
<dbReference type="GO" id="GO:0000287">
    <property type="term" value="F:magnesium ion binding"/>
    <property type="evidence" value="ECO:0007669"/>
    <property type="project" value="InterPro"/>
</dbReference>
<sequence length="413" mass="46848">MTESHDINEEYFKTIDTPLKAYILGVVAFNNVNVATTTAATDNLNVAIKLNNVKDHDNNMRCVSYGYYSDLKDDDKKNYPYFNNIDALVVSLRKIGSVKYSETSILTGSLELTITSQKIKDDIVSHLNIKSIDDLKNCYNNDLTDFITKCHNEDVNKGNEFVKAYIEKYACIIYDNINITFYNDKFADSIIKLYDIPHNKQKGINNLVIQYKDVNMIDLLGMIYSNYDNPYYNNYIYTYNNRDGVSIPSIKVFKVDERAVAPSKSRYSDTGYDLTIISEYKRLTSNTVIYDTGIQLEIPNGYYVEIVPRSSISRSGYMLANNVGIIDQGYRGNIYVALTKINDETPDINDLTDWRLPWKCCQMIVKKHIYSRLVMANMPNMVSDKEVEIEKSSRGSGAFGSTGGTLGSTDGAV</sequence>
<evidence type="ECO:0000313" key="7">
    <source>
        <dbReference type="EMBL" id="QHU27237.1"/>
    </source>
</evidence>
<dbReference type="InterPro" id="IPR036157">
    <property type="entry name" value="dUTPase-like_sf"/>
</dbReference>
<evidence type="ECO:0000256" key="2">
    <source>
        <dbReference type="ARBA" id="ARBA00012379"/>
    </source>
</evidence>
<proteinExistence type="inferred from homology"/>
<evidence type="ECO:0000256" key="5">
    <source>
        <dbReference type="SAM" id="MobiDB-lite"/>
    </source>
</evidence>
<dbReference type="GO" id="GO:0006226">
    <property type="term" value="P:dUMP biosynthetic process"/>
    <property type="evidence" value="ECO:0007669"/>
    <property type="project" value="InterPro"/>
</dbReference>
<comment type="similarity">
    <text evidence="1">Belongs to the dUTPase family.</text>
</comment>
<dbReference type="PANTHER" id="PTHR11241:SF0">
    <property type="entry name" value="DEOXYURIDINE 5'-TRIPHOSPHATE NUCLEOTIDOHYDROLASE"/>
    <property type="match status" value="1"/>
</dbReference>
<protein>
    <recommendedName>
        <fullName evidence="2">dUTP diphosphatase</fullName>
        <ecNumber evidence="2">3.6.1.23</ecNumber>
    </recommendedName>
</protein>
<dbReference type="PANTHER" id="PTHR11241">
    <property type="entry name" value="DEOXYURIDINE 5'-TRIPHOSPHATE NUCLEOTIDOHYDROLASE"/>
    <property type="match status" value="1"/>
</dbReference>
<dbReference type="GO" id="GO:0004170">
    <property type="term" value="F:dUTP diphosphatase activity"/>
    <property type="evidence" value="ECO:0007669"/>
    <property type="project" value="UniProtKB-EC"/>
</dbReference>
<feature type="region of interest" description="Disordered" evidence="5">
    <location>
        <begin position="393"/>
        <end position="413"/>
    </location>
</feature>
<feature type="domain" description="dUTPase-like" evidence="6">
    <location>
        <begin position="259"/>
        <end position="403"/>
    </location>
</feature>
<evidence type="ECO:0000259" key="6">
    <source>
        <dbReference type="Pfam" id="PF00692"/>
    </source>
</evidence>
<evidence type="ECO:0000256" key="4">
    <source>
        <dbReference type="ARBA" id="ARBA00023080"/>
    </source>
</evidence>
<dbReference type="EMBL" id="MN740452">
    <property type="protein sequence ID" value="QHU27237.1"/>
    <property type="molecule type" value="Genomic_DNA"/>
</dbReference>
<keyword evidence="4" id="KW-0546">Nucleotide metabolism</keyword>
<dbReference type="InterPro" id="IPR033704">
    <property type="entry name" value="dUTPase_trimeric"/>
</dbReference>
<dbReference type="CDD" id="cd07557">
    <property type="entry name" value="trimeric_dUTPase"/>
    <property type="match status" value="1"/>
</dbReference>
<dbReference type="AlphaFoldDB" id="A0A6C0L9Y9"/>
<dbReference type="GO" id="GO:0046081">
    <property type="term" value="P:dUTP catabolic process"/>
    <property type="evidence" value="ECO:0007669"/>
    <property type="project" value="InterPro"/>
</dbReference>
<feature type="compositionally biased region" description="Gly residues" evidence="5">
    <location>
        <begin position="397"/>
        <end position="406"/>
    </location>
</feature>
<dbReference type="Gene3D" id="2.70.40.10">
    <property type="match status" value="1"/>
</dbReference>
<dbReference type="Pfam" id="PF00692">
    <property type="entry name" value="dUTPase"/>
    <property type="match status" value="1"/>
</dbReference>
<dbReference type="EC" id="3.6.1.23" evidence="2"/>
<keyword evidence="3" id="KW-0378">Hydrolase</keyword>
<evidence type="ECO:0000256" key="3">
    <source>
        <dbReference type="ARBA" id="ARBA00022801"/>
    </source>
</evidence>